<gene>
    <name evidence="2" type="ORF">B6A10_03565</name>
</gene>
<dbReference type="EMBL" id="NASZ01000003">
    <property type="protein sequence ID" value="MBD0724250.1"/>
    <property type="molecule type" value="Genomic_DNA"/>
</dbReference>
<evidence type="ECO:0000313" key="2">
    <source>
        <dbReference type="EMBL" id="MBD0724250.1"/>
    </source>
</evidence>
<dbReference type="Pfam" id="PF14213">
    <property type="entry name" value="DUF4325"/>
    <property type="match status" value="1"/>
</dbReference>
<evidence type="ECO:0000313" key="3">
    <source>
        <dbReference type="Proteomes" id="UP000661715"/>
    </source>
</evidence>
<evidence type="ECO:0000259" key="1">
    <source>
        <dbReference type="Pfam" id="PF14213"/>
    </source>
</evidence>
<comment type="caution">
    <text evidence="2">The sequence shown here is derived from an EMBL/GenBank/DDBJ whole genome shotgun (WGS) entry which is preliminary data.</text>
</comment>
<dbReference type="InterPro" id="IPR025474">
    <property type="entry name" value="DUF4325"/>
</dbReference>
<dbReference type="RefSeq" id="WP_188219735.1">
    <property type="nucleotide sequence ID" value="NZ_NASZ01000003.1"/>
</dbReference>
<name>A0ABR7UPT2_9FLAO</name>
<organism evidence="2 3">
    <name type="scientific">Flavobacterium pokkalii</name>
    <dbReference type="NCBI Taxonomy" id="1940408"/>
    <lineage>
        <taxon>Bacteria</taxon>
        <taxon>Pseudomonadati</taxon>
        <taxon>Bacteroidota</taxon>
        <taxon>Flavobacteriia</taxon>
        <taxon>Flavobacteriales</taxon>
        <taxon>Flavobacteriaceae</taxon>
        <taxon>Flavobacterium</taxon>
    </lineage>
</organism>
<reference evidence="2 3" key="1">
    <citation type="journal article" date="2020" name="Microbiol. Res.">
        <title>Flavobacterium pokkalii sp. nov., a novel plant growth promoting native rhizobacteria isolated from pokkali rice grown in coastal saline affected agricultural regions of southern India, Kerala.</title>
        <authorList>
            <person name="Menon R.R."/>
            <person name="Kumari S."/>
            <person name="Viver T."/>
            <person name="Rameshkumar N."/>
        </authorList>
    </citation>
    <scope>NUCLEOTIDE SEQUENCE [LARGE SCALE GENOMIC DNA]</scope>
    <source>
        <strain evidence="2 3">L1I52</strain>
    </source>
</reference>
<sequence length="116" mass="13288">MQLRIIDIIKTNFAVTTDDGDRIFDLLDQNFSKKNPVILDFEGITLMTTAFLNSSIGQLYSNNKYSSEFLNSNLKIVNVQEQDRSLFAIVVKRAKEYFADRQGFERNTSDSIYGSD</sequence>
<accession>A0ABR7UPT2</accession>
<keyword evidence="3" id="KW-1185">Reference proteome</keyword>
<dbReference type="Proteomes" id="UP000661715">
    <property type="component" value="Unassembled WGS sequence"/>
</dbReference>
<feature type="domain" description="DUF4325" evidence="1">
    <location>
        <begin position="19"/>
        <end position="83"/>
    </location>
</feature>
<proteinExistence type="predicted"/>
<protein>
    <recommendedName>
        <fullName evidence="1">DUF4325 domain-containing protein</fullName>
    </recommendedName>
</protein>